<keyword evidence="4 5" id="KW-0472">Membrane</keyword>
<evidence type="ECO:0000256" key="2">
    <source>
        <dbReference type="ARBA" id="ARBA00022692"/>
    </source>
</evidence>
<reference evidence="6 7" key="1">
    <citation type="journal article" date="2011" name="Genome Biol.">
        <title>Comparative genome sequence analysis underscores mycoparasitism as the ancestral life style of Trichoderma.</title>
        <authorList>
            <person name="Kubicek C.P."/>
            <person name="Herrera-Estrella A."/>
            <person name="Seidl-Seiboth V."/>
            <person name="Martinez D.A."/>
            <person name="Druzhinina I.S."/>
            <person name="Thon M."/>
            <person name="Zeilinger S."/>
            <person name="Casas-Flores S."/>
            <person name="Horwitz B.A."/>
            <person name="Mukherjee P.K."/>
            <person name="Mukherjee M."/>
            <person name="Kredics L."/>
            <person name="Alcaraz L.D."/>
            <person name="Aerts A."/>
            <person name="Antal Z."/>
            <person name="Atanasova L."/>
            <person name="Cervantes-Badillo M.G."/>
            <person name="Challacombe J."/>
            <person name="Chertkov O."/>
            <person name="McCluskey K."/>
            <person name="Coulpier F."/>
            <person name="Deshpande N."/>
            <person name="von Doehren H."/>
            <person name="Ebbole D.J."/>
            <person name="Esquivel-Naranjo E.U."/>
            <person name="Fekete E."/>
            <person name="Flipphi M."/>
            <person name="Glaser F."/>
            <person name="Gomez-Rodriguez E.Y."/>
            <person name="Gruber S."/>
            <person name="Han C."/>
            <person name="Henrissat B."/>
            <person name="Hermosa R."/>
            <person name="Hernandez-Onate M."/>
            <person name="Karaffa L."/>
            <person name="Kosti I."/>
            <person name="Le Crom S."/>
            <person name="Lindquist E."/>
            <person name="Lucas S."/>
            <person name="Luebeck M."/>
            <person name="Luebeck P.S."/>
            <person name="Margeot A."/>
            <person name="Metz B."/>
            <person name="Misra M."/>
            <person name="Nevalainen H."/>
            <person name="Omann M."/>
            <person name="Packer N."/>
            <person name="Perrone G."/>
            <person name="Uresti-Rivera E.E."/>
            <person name="Salamov A."/>
            <person name="Schmoll M."/>
            <person name="Seiboth B."/>
            <person name="Shapiro H."/>
            <person name="Sukno S."/>
            <person name="Tamayo-Ramos J.A."/>
            <person name="Tisch D."/>
            <person name="Wiest A."/>
            <person name="Wilkinson H.H."/>
            <person name="Zhang M."/>
            <person name="Coutinho P.M."/>
            <person name="Kenerley C.M."/>
            <person name="Monte E."/>
            <person name="Baker S.E."/>
            <person name="Grigoriev I.V."/>
        </authorList>
    </citation>
    <scope>NUCLEOTIDE SEQUENCE [LARGE SCALE GENOMIC DNA]</scope>
    <source>
        <strain evidence="7">ATCC 20476 / IMI 206040</strain>
    </source>
</reference>
<comment type="caution">
    <text evidence="6">The sequence shown here is derived from an EMBL/GenBank/DDBJ whole genome shotgun (WGS) entry which is preliminary data.</text>
</comment>
<name>G9NYT5_HYPAI</name>
<feature type="transmembrane region" description="Helical" evidence="5">
    <location>
        <begin position="488"/>
        <end position="506"/>
    </location>
</feature>
<evidence type="ECO:0000313" key="6">
    <source>
        <dbReference type="EMBL" id="EHK43705.1"/>
    </source>
</evidence>
<feature type="transmembrane region" description="Helical" evidence="5">
    <location>
        <begin position="457"/>
        <end position="476"/>
    </location>
</feature>
<proteinExistence type="predicted"/>
<evidence type="ECO:0000256" key="3">
    <source>
        <dbReference type="ARBA" id="ARBA00022989"/>
    </source>
</evidence>
<sequence>PDHDTFWPDNEDMEEKTKAYAKRAAAVANKMGAVYHPWAEDARHSPWKLRLFNLERGCRGLPSGNEFETMRNLLLSWENTRKEGAVGERSRYVILLEDLNPRIAELLGVLLEIPPEFFLSHCIGSNTLSVVDKQLSKGGSSKYWKAAVPQNRTLPRETKLGRYELLCGSFFRWKGSLDGHRHVSFQSYVSYWANSYRNGSWIAVIITDPHPSRLLLFPASSPDDPKTIHLKTHEPPYKSQYREIVLDSTNDDFTQPHERSIFDAVAEAYENIPPKSDDDPFSATYIVRNRIRALWEQDIFWDQRVIYETVYRNVWSHQISQSSPASENFENRIAINNQAMTEYQQLMRRQQIIRNNRHSIRAIIHNFRLSDTYYSPEKTSKHGDYKNEEIESWKFLDEKLQYAEESLKDHMMMYSTRSTMEETYEAKMQSWESMKQTKEANRQTAAANRMARSSGQLTKIATIIVPCTFVASIFSMGGDFAAGESLFYVYWIISVPITVGLLTWILHED</sequence>
<dbReference type="OrthoDB" id="5428055at2759"/>
<dbReference type="GO" id="GO:0016020">
    <property type="term" value="C:membrane"/>
    <property type="evidence" value="ECO:0007669"/>
    <property type="project" value="UniProtKB-SubCell"/>
</dbReference>
<dbReference type="Gene3D" id="1.20.58.340">
    <property type="entry name" value="Magnesium transport protein CorA, transmembrane region"/>
    <property type="match status" value="1"/>
</dbReference>
<dbReference type="InterPro" id="IPR045863">
    <property type="entry name" value="CorA_TM1_TM2"/>
</dbReference>
<dbReference type="SUPFAM" id="SSF144083">
    <property type="entry name" value="Magnesium transport protein CorA, transmembrane region"/>
    <property type="match status" value="1"/>
</dbReference>
<feature type="non-terminal residue" evidence="6">
    <location>
        <position position="1"/>
    </location>
</feature>
<evidence type="ECO:0000256" key="5">
    <source>
        <dbReference type="SAM" id="Phobius"/>
    </source>
</evidence>
<dbReference type="HOGENOM" id="CLU_535939_0_0_1"/>
<dbReference type="AlphaFoldDB" id="G9NYT5"/>
<dbReference type="Proteomes" id="UP000005426">
    <property type="component" value="Unassembled WGS sequence"/>
</dbReference>
<evidence type="ECO:0000313" key="7">
    <source>
        <dbReference type="Proteomes" id="UP000005426"/>
    </source>
</evidence>
<feature type="non-terminal residue" evidence="6">
    <location>
        <position position="509"/>
    </location>
</feature>
<keyword evidence="7" id="KW-1185">Reference proteome</keyword>
<comment type="subcellular location">
    <subcellularLocation>
        <location evidence="1">Membrane</location>
        <topology evidence="1">Multi-pass membrane protein</topology>
    </subcellularLocation>
</comment>
<evidence type="ECO:0000256" key="1">
    <source>
        <dbReference type="ARBA" id="ARBA00004141"/>
    </source>
</evidence>
<keyword evidence="3 5" id="KW-1133">Transmembrane helix</keyword>
<dbReference type="STRING" id="452589.G9NYT5"/>
<keyword evidence="2 5" id="KW-0812">Transmembrane</keyword>
<organism evidence="6 7">
    <name type="scientific">Hypocrea atroviridis (strain ATCC 20476 / IMI 206040)</name>
    <name type="common">Trichoderma atroviride</name>
    <dbReference type="NCBI Taxonomy" id="452589"/>
    <lineage>
        <taxon>Eukaryota</taxon>
        <taxon>Fungi</taxon>
        <taxon>Dikarya</taxon>
        <taxon>Ascomycota</taxon>
        <taxon>Pezizomycotina</taxon>
        <taxon>Sordariomycetes</taxon>
        <taxon>Hypocreomycetidae</taxon>
        <taxon>Hypocreales</taxon>
        <taxon>Hypocreaceae</taxon>
        <taxon>Trichoderma</taxon>
    </lineage>
</organism>
<protein>
    <submittedName>
        <fullName evidence="6">Uncharacterized protein</fullName>
    </submittedName>
</protein>
<dbReference type="eggNOG" id="ENOG502SKCR">
    <property type="taxonomic scope" value="Eukaryota"/>
</dbReference>
<gene>
    <name evidence="6" type="ORF">TRIATDRAFT_164628</name>
</gene>
<dbReference type="OMA" id="VPCTFVA"/>
<evidence type="ECO:0000256" key="4">
    <source>
        <dbReference type="ARBA" id="ARBA00023136"/>
    </source>
</evidence>
<dbReference type="EMBL" id="ABDG02000025">
    <property type="protein sequence ID" value="EHK43705.1"/>
    <property type="molecule type" value="Genomic_DNA"/>
</dbReference>
<accession>G9NYT5</accession>